<comment type="caution">
    <text evidence="2">The sequence shown here is derived from an EMBL/GenBank/DDBJ whole genome shotgun (WGS) entry which is preliminary data.</text>
</comment>
<protein>
    <submittedName>
        <fullName evidence="2">Uncharacterized protein</fullName>
    </submittedName>
</protein>
<organism evidence="2 3">
    <name type="scientific">Cryptolaemus montrouzieri</name>
    <dbReference type="NCBI Taxonomy" id="559131"/>
    <lineage>
        <taxon>Eukaryota</taxon>
        <taxon>Metazoa</taxon>
        <taxon>Ecdysozoa</taxon>
        <taxon>Arthropoda</taxon>
        <taxon>Hexapoda</taxon>
        <taxon>Insecta</taxon>
        <taxon>Pterygota</taxon>
        <taxon>Neoptera</taxon>
        <taxon>Endopterygota</taxon>
        <taxon>Coleoptera</taxon>
        <taxon>Polyphaga</taxon>
        <taxon>Cucujiformia</taxon>
        <taxon>Coccinelloidea</taxon>
        <taxon>Coccinellidae</taxon>
        <taxon>Scymninae</taxon>
        <taxon>Scymnini</taxon>
        <taxon>Cryptolaemus</taxon>
    </lineage>
</organism>
<feature type="region of interest" description="Disordered" evidence="1">
    <location>
        <begin position="39"/>
        <end position="61"/>
    </location>
</feature>
<evidence type="ECO:0000313" key="3">
    <source>
        <dbReference type="Proteomes" id="UP001516400"/>
    </source>
</evidence>
<proteinExistence type="predicted"/>
<sequence length="219" mass="25562">MEEPLNLTVKKMPIAIVAPFTVVDNKNNNKTPLHIQVHANKNEDVPEDLSMKSKYDKESSSNYSKNELSYWEKSEQLKNILNRDESRNRFNKNTFREKEIILNDDVNKPRNFATKNFSAATEYMATTYAEHKFLTTWYMNSLFDANRNPYLNFLQQGSTAMRGTSPYEVKINSPENNRILNNLLEKKSHPSYKFPVDFDALIKNEMPAKQPEEVRVDLD</sequence>
<dbReference type="Proteomes" id="UP001516400">
    <property type="component" value="Unassembled WGS sequence"/>
</dbReference>
<feature type="non-terminal residue" evidence="2">
    <location>
        <position position="219"/>
    </location>
</feature>
<feature type="compositionally biased region" description="Basic and acidic residues" evidence="1">
    <location>
        <begin position="40"/>
        <end position="59"/>
    </location>
</feature>
<dbReference type="EMBL" id="JABFTP020000083">
    <property type="protein sequence ID" value="KAL3275913.1"/>
    <property type="molecule type" value="Genomic_DNA"/>
</dbReference>
<accession>A0ABD2NAZ3</accession>
<keyword evidence="3" id="KW-1185">Reference proteome</keyword>
<evidence type="ECO:0000256" key="1">
    <source>
        <dbReference type="SAM" id="MobiDB-lite"/>
    </source>
</evidence>
<name>A0ABD2NAZ3_9CUCU</name>
<evidence type="ECO:0000313" key="2">
    <source>
        <dbReference type="EMBL" id="KAL3275913.1"/>
    </source>
</evidence>
<gene>
    <name evidence="2" type="ORF">HHI36_020648</name>
</gene>
<dbReference type="AlphaFoldDB" id="A0ABD2NAZ3"/>
<reference evidence="2 3" key="1">
    <citation type="journal article" date="2021" name="BMC Biol.">
        <title>Horizontally acquired antibacterial genes associated with adaptive radiation of ladybird beetles.</title>
        <authorList>
            <person name="Li H.S."/>
            <person name="Tang X.F."/>
            <person name="Huang Y.H."/>
            <person name="Xu Z.Y."/>
            <person name="Chen M.L."/>
            <person name="Du X.Y."/>
            <person name="Qiu B.Y."/>
            <person name="Chen P.T."/>
            <person name="Zhang W."/>
            <person name="Slipinski A."/>
            <person name="Escalona H.E."/>
            <person name="Waterhouse R.M."/>
            <person name="Zwick A."/>
            <person name="Pang H."/>
        </authorList>
    </citation>
    <scope>NUCLEOTIDE SEQUENCE [LARGE SCALE GENOMIC DNA]</scope>
    <source>
        <strain evidence="2">SYSU2018</strain>
    </source>
</reference>